<evidence type="ECO:0000313" key="3">
    <source>
        <dbReference type="EMBL" id="SPP64781.1"/>
    </source>
</evidence>
<protein>
    <submittedName>
        <fullName evidence="3">Putative lipoprotein</fullName>
    </submittedName>
</protein>
<accession>A0A330L4Q6</accession>
<dbReference type="AlphaFoldDB" id="A0A330L4Q6"/>
<dbReference type="OrthoDB" id="5795106at2"/>
<dbReference type="Gene3D" id="2.50.20.10">
    <property type="entry name" value="Lipoprotein localisation LolA/LolB/LppX"/>
    <property type="match status" value="1"/>
</dbReference>
<dbReference type="InterPro" id="IPR004564">
    <property type="entry name" value="OM_lipoprot_carrier_LolA-like"/>
</dbReference>
<gene>
    <name evidence="3" type="ORF">NITLEN_20421</name>
</gene>
<keyword evidence="3" id="KW-0449">Lipoprotein</keyword>
<feature type="signal peptide" evidence="2">
    <location>
        <begin position="1"/>
        <end position="28"/>
    </location>
</feature>
<reference evidence="4" key="1">
    <citation type="submission" date="2018-04" db="EMBL/GenBank/DDBJ databases">
        <authorList>
            <person name="Lucker S."/>
            <person name="Sakoula D."/>
        </authorList>
    </citation>
    <scope>NUCLEOTIDE SEQUENCE [LARGE SCALE GENOMIC DNA]</scope>
</reference>
<name>A0A330L4Q6_9BACT</name>
<keyword evidence="1 2" id="KW-0732">Signal</keyword>
<dbReference type="InterPro" id="IPR029046">
    <property type="entry name" value="LolA/LolB/LppX"/>
</dbReference>
<keyword evidence="4" id="KW-1185">Reference proteome</keyword>
<feature type="chain" id="PRO_5016256826" evidence="2">
    <location>
        <begin position="29"/>
        <end position="206"/>
    </location>
</feature>
<evidence type="ECO:0000256" key="2">
    <source>
        <dbReference type="SAM" id="SignalP"/>
    </source>
</evidence>
<dbReference type="Pfam" id="PF19574">
    <property type="entry name" value="LolA_3"/>
    <property type="match status" value="1"/>
</dbReference>
<sequence length="206" mass="22906">MIFGKPLRKAATSFSFLLVLLLGSVAPAAVDAPPAPWTVDGLVALLKEQREPSMAFEEATYSSLLTEPLIVKGQLRFTPPATMEKAITQPFRERYVIEGDRVLFESERKGIKRTISLEDYPALRSFVDAFRASFTGDAARLQKVYEATLEGTRRQWTLLLRPREQAGRSMVDYILFTGSEGRVATIAIRSPDGDRSVMTLLHGAAR</sequence>
<evidence type="ECO:0000256" key="1">
    <source>
        <dbReference type="ARBA" id="ARBA00022729"/>
    </source>
</evidence>
<dbReference type="EMBL" id="OUNR01000012">
    <property type="protein sequence ID" value="SPP64781.1"/>
    <property type="molecule type" value="Genomic_DNA"/>
</dbReference>
<organism evidence="3 4">
    <name type="scientific">Nitrospira lenta</name>
    <dbReference type="NCBI Taxonomy" id="1436998"/>
    <lineage>
        <taxon>Bacteria</taxon>
        <taxon>Pseudomonadati</taxon>
        <taxon>Nitrospirota</taxon>
        <taxon>Nitrospiria</taxon>
        <taxon>Nitrospirales</taxon>
        <taxon>Nitrospiraceae</taxon>
        <taxon>Nitrospira</taxon>
    </lineage>
</organism>
<dbReference type="InParanoid" id="A0A330L4Q6"/>
<evidence type="ECO:0000313" key="4">
    <source>
        <dbReference type="Proteomes" id="UP000248168"/>
    </source>
</evidence>
<proteinExistence type="predicted"/>
<dbReference type="RefSeq" id="WP_121989115.1">
    <property type="nucleotide sequence ID" value="NZ_OUNR01000012.1"/>
</dbReference>
<dbReference type="SUPFAM" id="SSF89392">
    <property type="entry name" value="Prokaryotic lipoproteins and lipoprotein localization factors"/>
    <property type="match status" value="1"/>
</dbReference>
<dbReference type="Proteomes" id="UP000248168">
    <property type="component" value="Unassembled WGS sequence"/>
</dbReference>